<name>A0A8K1C9S2_PYTOL</name>
<accession>A0A8K1C9S2</accession>
<gene>
    <name evidence="2" type="ORF">Poli38472_004370</name>
</gene>
<evidence type="ECO:0000259" key="1">
    <source>
        <dbReference type="Pfam" id="PF01926"/>
    </source>
</evidence>
<reference evidence="2" key="1">
    <citation type="submission" date="2019-03" db="EMBL/GenBank/DDBJ databases">
        <title>Long read genome sequence of the mycoparasitic Pythium oligandrum ATCC 38472 isolated from sugarbeet rhizosphere.</title>
        <authorList>
            <person name="Gaulin E."/>
        </authorList>
    </citation>
    <scope>NUCLEOTIDE SEQUENCE</scope>
    <source>
        <strain evidence="2">ATCC 38472_TT</strain>
    </source>
</reference>
<protein>
    <recommendedName>
        <fullName evidence="1">G domain-containing protein</fullName>
    </recommendedName>
</protein>
<dbReference type="EMBL" id="SPLM01000109">
    <property type="protein sequence ID" value="TMW59301.1"/>
    <property type="molecule type" value="Genomic_DNA"/>
</dbReference>
<dbReference type="AlphaFoldDB" id="A0A8K1C9S2"/>
<comment type="caution">
    <text evidence="2">The sequence shown here is derived from an EMBL/GenBank/DDBJ whole genome shotgun (WGS) entry which is preliminary data.</text>
</comment>
<dbReference type="OrthoDB" id="8954335at2759"/>
<dbReference type="InterPro" id="IPR006073">
    <property type="entry name" value="GTP-bd"/>
</dbReference>
<proteinExistence type="predicted"/>
<dbReference type="InterPro" id="IPR027417">
    <property type="entry name" value="P-loop_NTPase"/>
</dbReference>
<evidence type="ECO:0000313" key="3">
    <source>
        <dbReference type="Proteomes" id="UP000794436"/>
    </source>
</evidence>
<organism evidence="2 3">
    <name type="scientific">Pythium oligandrum</name>
    <name type="common">Mycoparasitic fungus</name>
    <dbReference type="NCBI Taxonomy" id="41045"/>
    <lineage>
        <taxon>Eukaryota</taxon>
        <taxon>Sar</taxon>
        <taxon>Stramenopiles</taxon>
        <taxon>Oomycota</taxon>
        <taxon>Peronosporomycetes</taxon>
        <taxon>Pythiales</taxon>
        <taxon>Pythiaceae</taxon>
        <taxon>Pythium</taxon>
    </lineage>
</organism>
<keyword evidence="3" id="KW-1185">Reference proteome</keyword>
<evidence type="ECO:0000313" key="2">
    <source>
        <dbReference type="EMBL" id="TMW59301.1"/>
    </source>
</evidence>
<dbReference type="GO" id="GO:0005525">
    <property type="term" value="F:GTP binding"/>
    <property type="evidence" value="ECO:0007669"/>
    <property type="project" value="InterPro"/>
</dbReference>
<dbReference type="Gene3D" id="3.40.50.300">
    <property type="entry name" value="P-loop containing nucleotide triphosphate hydrolases"/>
    <property type="match status" value="1"/>
</dbReference>
<dbReference type="Pfam" id="PF01926">
    <property type="entry name" value="MMR_HSR1"/>
    <property type="match status" value="1"/>
</dbReference>
<dbReference type="SUPFAM" id="SSF52540">
    <property type="entry name" value="P-loop containing nucleoside triphosphate hydrolases"/>
    <property type="match status" value="1"/>
</dbReference>
<feature type="domain" description="G" evidence="1">
    <location>
        <begin position="13"/>
        <end position="103"/>
    </location>
</feature>
<dbReference type="Proteomes" id="UP000794436">
    <property type="component" value="Unassembled WGS sequence"/>
</dbReference>
<sequence length="337" mass="38313">MAHVRETRVFLRAPGAGKTTLINCLAGERVFASRDEEGATQDFQRIVGDVAYIDTPDVVTEQTAIQMLAEVITDVLSKPGTYKVFFVVRLVSGRVVNEELMAIERLLDAIHNENLLFSVLVNNVGKRQYELLRRQDEAFEQLVVAINSGKYMASDVHIIPRFQELDEKKNEIVQLPDDILEFIEQRAPSVVVPVGVLQSSEQVIHSVEDLQPSGKDLTEAKHRNEYSNNLHPFVRENASQQLKDACVYAPNRKILRDQLSEKLRDALRRMLSEVNEATVRYGLFILLQFAQEEERWKGLDHSTINDLIQAFPTSESSLSTKLLLERLESALEEQLEL</sequence>